<keyword evidence="1" id="KW-1133">Transmembrane helix</keyword>
<evidence type="ECO:0000313" key="3">
    <source>
        <dbReference type="Proteomes" id="UP000308197"/>
    </source>
</evidence>
<keyword evidence="1" id="KW-0472">Membrane</keyword>
<reference evidence="2 3" key="1">
    <citation type="journal article" date="2019" name="Nat. Ecol. Evol.">
        <title>Megaphylogeny resolves global patterns of mushroom evolution.</title>
        <authorList>
            <person name="Varga T."/>
            <person name="Krizsan K."/>
            <person name="Foldi C."/>
            <person name="Dima B."/>
            <person name="Sanchez-Garcia M."/>
            <person name="Sanchez-Ramirez S."/>
            <person name="Szollosi G.J."/>
            <person name="Szarkandi J.G."/>
            <person name="Papp V."/>
            <person name="Albert L."/>
            <person name="Andreopoulos W."/>
            <person name="Angelini C."/>
            <person name="Antonin V."/>
            <person name="Barry K.W."/>
            <person name="Bougher N.L."/>
            <person name="Buchanan P."/>
            <person name="Buyck B."/>
            <person name="Bense V."/>
            <person name="Catcheside P."/>
            <person name="Chovatia M."/>
            <person name="Cooper J."/>
            <person name="Damon W."/>
            <person name="Desjardin D."/>
            <person name="Finy P."/>
            <person name="Geml J."/>
            <person name="Haridas S."/>
            <person name="Hughes K."/>
            <person name="Justo A."/>
            <person name="Karasinski D."/>
            <person name="Kautmanova I."/>
            <person name="Kiss B."/>
            <person name="Kocsube S."/>
            <person name="Kotiranta H."/>
            <person name="LaButti K.M."/>
            <person name="Lechner B.E."/>
            <person name="Liimatainen K."/>
            <person name="Lipzen A."/>
            <person name="Lukacs Z."/>
            <person name="Mihaltcheva S."/>
            <person name="Morgado L.N."/>
            <person name="Niskanen T."/>
            <person name="Noordeloos M.E."/>
            <person name="Ohm R.A."/>
            <person name="Ortiz-Santana B."/>
            <person name="Ovrebo C."/>
            <person name="Racz N."/>
            <person name="Riley R."/>
            <person name="Savchenko A."/>
            <person name="Shiryaev A."/>
            <person name="Soop K."/>
            <person name="Spirin V."/>
            <person name="Szebenyi C."/>
            <person name="Tomsovsky M."/>
            <person name="Tulloss R.E."/>
            <person name="Uehling J."/>
            <person name="Grigoriev I.V."/>
            <person name="Vagvolgyi C."/>
            <person name="Papp T."/>
            <person name="Martin F.M."/>
            <person name="Miettinen O."/>
            <person name="Hibbett D.S."/>
            <person name="Nagy L.G."/>
        </authorList>
    </citation>
    <scope>NUCLEOTIDE SEQUENCE [LARGE SCALE GENOMIC DNA]</scope>
    <source>
        <strain evidence="2 3">HHB13444</strain>
    </source>
</reference>
<dbReference type="EMBL" id="ML211375">
    <property type="protein sequence ID" value="TFK83661.1"/>
    <property type="molecule type" value="Genomic_DNA"/>
</dbReference>
<dbReference type="AlphaFoldDB" id="A0A5C3P2G5"/>
<evidence type="ECO:0000313" key="2">
    <source>
        <dbReference type="EMBL" id="TFK83661.1"/>
    </source>
</evidence>
<feature type="transmembrane region" description="Helical" evidence="1">
    <location>
        <begin position="214"/>
        <end position="237"/>
    </location>
</feature>
<feature type="transmembrane region" description="Helical" evidence="1">
    <location>
        <begin position="47"/>
        <end position="67"/>
    </location>
</feature>
<feature type="transmembrane region" description="Helical" evidence="1">
    <location>
        <begin position="167"/>
        <end position="194"/>
    </location>
</feature>
<accession>A0A5C3P2G5</accession>
<organism evidence="2 3">
    <name type="scientific">Polyporus arcularius HHB13444</name>
    <dbReference type="NCBI Taxonomy" id="1314778"/>
    <lineage>
        <taxon>Eukaryota</taxon>
        <taxon>Fungi</taxon>
        <taxon>Dikarya</taxon>
        <taxon>Basidiomycota</taxon>
        <taxon>Agaricomycotina</taxon>
        <taxon>Agaricomycetes</taxon>
        <taxon>Polyporales</taxon>
        <taxon>Polyporaceae</taxon>
        <taxon>Polyporus</taxon>
    </lineage>
</organism>
<feature type="transmembrane region" description="Helical" evidence="1">
    <location>
        <begin position="22"/>
        <end position="40"/>
    </location>
</feature>
<dbReference type="InParanoid" id="A0A5C3P2G5"/>
<keyword evidence="3" id="KW-1185">Reference proteome</keyword>
<feature type="transmembrane region" description="Helical" evidence="1">
    <location>
        <begin position="102"/>
        <end position="121"/>
    </location>
</feature>
<feature type="transmembrane region" description="Helical" evidence="1">
    <location>
        <begin position="249"/>
        <end position="267"/>
    </location>
</feature>
<dbReference type="Proteomes" id="UP000308197">
    <property type="component" value="Unassembled WGS sequence"/>
</dbReference>
<name>A0A5C3P2G5_9APHY</name>
<keyword evidence="1" id="KW-0812">Transmembrane</keyword>
<gene>
    <name evidence="2" type="ORF">K466DRAFT_253890</name>
</gene>
<sequence>MTGSDFSTVLTSEFVSFTFETLLVGILVVTYSIALCILLIRNRARWSTASFIASTAMLLLALAHWVLDIHQCYTGFVVYGGTTNATAKYLANTHSPVFIAKSVLYVTQTLFGDAFVAYRIYILWNRSWAVAIGPILLICAAAVTGYASCCMLSQDVDGQDLTMNTPYSGLFLAFLSVATCYTVFTTALVAIRIYRWKRRARHYNPYVPIPRRRVLETFIQSAAIYPVVLISLFVTYVLGVNPEMFGVDLLPALIGIASTLITIRLGIVDVTEGRSVQNVKLSVRRASAYPRMFEEQYSLRRPPPSMSPIFEPREDSKESLITTGDPLRSSSATGFGQDLLLAVQRVLDLDGAPSYETDSVAYPAALLRVDEPLV</sequence>
<evidence type="ECO:0000256" key="1">
    <source>
        <dbReference type="SAM" id="Phobius"/>
    </source>
</evidence>
<dbReference type="STRING" id="1314778.A0A5C3P2G5"/>
<proteinExistence type="predicted"/>
<feature type="transmembrane region" description="Helical" evidence="1">
    <location>
        <begin position="128"/>
        <end position="147"/>
    </location>
</feature>
<protein>
    <submittedName>
        <fullName evidence="2">Uncharacterized protein</fullName>
    </submittedName>
</protein>